<name>A0ACC0DG71_9PEZI</name>
<comment type="caution">
    <text evidence="1">The sequence shown here is derived from an EMBL/GenBank/DDBJ whole genome shotgun (WGS) entry which is preliminary data.</text>
</comment>
<gene>
    <name evidence="1" type="ORF">F4821DRAFT_280200</name>
</gene>
<accession>A0ACC0DG71</accession>
<evidence type="ECO:0000313" key="2">
    <source>
        <dbReference type="Proteomes" id="UP001497680"/>
    </source>
</evidence>
<proteinExistence type="predicted"/>
<dbReference type="EMBL" id="MU394285">
    <property type="protein sequence ID" value="KAI6091862.1"/>
    <property type="molecule type" value="Genomic_DNA"/>
</dbReference>
<sequence length="234" mass="27015">MGVTFTSVPLTLPDRVLLFEGFEGRPFAVHASLLARFTTFFREKTWVNNDQGPILLGTMHATTPALEIFTRWIYARSTMGFVDPTEWYRDRQCDRFEDLVTAWLLGEYLGSVSFRNHIIRLLCVNDTANIRALVQSPVQTKLSTHHTLFTTVIGIWAQLSHPDRHTEGIQELVQARDPLRQTPTLREETQTYVRDRISFYASRWDVWHQAAAMSGVILRVSYIFEEPEVEGEEP</sequence>
<protein>
    <submittedName>
        <fullName evidence="1">Uncharacterized protein</fullName>
    </submittedName>
</protein>
<keyword evidence="2" id="KW-1185">Reference proteome</keyword>
<organism evidence="1 2">
    <name type="scientific">Hypoxylon rubiginosum</name>
    <dbReference type="NCBI Taxonomy" id="110542"/>
    <lineage>
        <taxon>Eukaryota</taxon>
        <taxon>Fungi</taxon>
        <taxon>Dikarya</taxon>
        <taxon>Ascomycota</taxon>
        <taxon>Pezizomycotina</taxon>
        <taxon>Sordariomycetes</taxon>
        <taxon>Xylariomycetidae</taxon>
        <taxon>Xylariales</taxon>
        <taxon>Hypoxylaceae</taxon>
        <taxon>Hypoxylon</taxon>
    </lineage>
</organism>
<dbReference type="Proteomes" id="UP001497680">
    <property type="component" value="Unassembled WGS sequence"/>
</dbReference>
<reference evidence="1 2" key="1">
    <citation type="journal article" date="2022" name="New Phytol.">
        <title>Ecological generalism drives hyperdiversity of secondary metabolite gene clusters in xylarialean endophytes.</title>
        <authorList>
            <person name="Franco M.E.E."/>
            <person name="Wisecaver J.H."/>
            <person name="Arnold A.E."/>
            <person name="Ju Y.M."/>
            <person name="Slot J.C."/>
            <person name="Ahrendt S."/>
            <person name="Moore L.P."/>
            <person name="Eastman K.E."/>
            <person name="Scott K."/>
            <person name="Konkel Z."/>
            <person name="Mondo S.J."/>
            <person name="Kuo A."/>
            <person name="Hayes R.D."/>
            <person name="Haridas S."/>
            <person name="Andreopoulos B."/>
            <person name="Riley R."/>
            <person name="LaButti K."/>
            <person name="Pangilinan J."/>
            <person name="Lipzen A."/>
            <person name="Amirebrahimi M."/>
            <person name="Yan J."/>
            <person name="Adam C."/>
            <person name="Keymanesh K."/>
            <person name="Ng V."/>
            <person name="Louie K."/>
            <person name="Northen T."/>
            <person name="Drula E."/>
            <person name="Henrissat B."/>
            <person name="Hsieh H.M."/>
            <person name="Youens-Clark K."/>
            <person name="Lutzoni F."/>
            <person name="Miadlikowska J."/>
            <person name="Eastwood D.C."/>
            <person name="Hamelin R.C."/>
            <person name="Grigoriev I.V."/>
            <person name="U'Ren J.M."/>
        </authorList>
    </citation>
    <scope>NUCLEOTIDE SEQUENCE [LARGE SCALE GENOMIC DNA]</scope>
    <source>
        <strain evidence="1 2">ER1909</strain>
    </source>
</reference>
<evidence type="ECO:0000313" key="1">
    <source>
        <dbReference type="EMBL" id="KAI6091862.1"/>
    </source>
</evidence>